<comment type="caution">
    <text evidence="2">The sequence shown here is derived from an EMBL/GenBank/DDBJ whole genome shotgun (WGS) entry which is preliminary data.</text>
</comment>
<protein>
    <submittedName>
        <fullName evidence="2">Alpha/beta fold hydrolase</fullName>
    </submittedName>
</protein>
<dbReference type="Gene3D" id="3.40.50.1820">
    <property type="entry name" value="alpha/beta hydrolase"/>
    <property type="match status" value="1"/>
</dbReference>
<dbReference type="InterPro" id="IPR046879">
    <property type="entry name" value="KANL3/Tex30_Abhydrolase"/>
</dbReference>
<sequence length="177" mass="19126">MSHPFYGGLASALAADGLSVIRFNFPYIDQGRRMPGRPADAIAAWRTAVAHAADLGLPVWAVGRSYGGRMASMAAAEGDFPVEGLVYLGYPLHAPGRPEKPRAEHLPRITQPQLFVEGTRDPFIQPLDQFEAAVATCQDARITWIEGGDHSFAVKGRRRDAEMIGAELAPIVSAFVI</sequence>
<proteinExistence type="predicted"/>
<dbReference type="InterPro" id="IPR026555">
    <property type="entry name" value="NSL3/Tex30"/>
</dbReference>
<dbReference type="EMBL" id="JAGFOA010000005">
    <property type="protein sequence ID" value="MBO3664312.1"/>
    <property type="molecule type" value="Genomic_DNA"/>
</dbReference>
<dbReference type="AlphaFoldDB" id="A0A939QK87"/>
<dbReference type="GO" id="GO:0016787">
    <property type="term" value="F:hydrolase activity"/>
    <property type="evidence" value="ECO:0007669"/>
    <property type="project" value="UniProtKB-KW"/>
</dbReference>
<dbReference type="PANTHER" id="PTHR13136">
    <property type="entry name" value="TESTIS DEVELOPMENT PROTEIN PRTD"/>
    <property type="match status" value="1"/>
</dbReference>
<keyword evidence="4" id="KW-1185">Reference proteome</keyword>
<dbReference type="EMBL" id="JAGFOA010000001">
    <property type="protein sequence ID" value="MBO3662320.1"/>
    <property type="molecule type" value="Genomic_DNA"/>
</dbReference>
<dbReference type="SUPFAM" id="SSF53474">
    <property type="entry name" value="alpha/beta-Hydrolases"/>
    <property type="match status" value="1"/>
</dbReference>
<dbReference type="Proteomes" id="UP000680132">
    <property type="component" value="Unassembled WGS sequence"/>
</dbReference>
<evidence type="ECO:0000313" key="2">
    <source>
        <dbReference type="EMBL" id="MBO3662320.1"/>
    </source>
</evidence>
<keyword evidence="2" id="KW-0378">Hydrolase</keyword>
<evidence type="ECO:0000313" key="4">
    <source>
        <dbReference type="Proteomes" id="UP000680132"/>
    </source>
</evidence>
<organism evidence="2 4">
    <name type="scientific">Microbacterium stercoris</name>
    <dbReference type="NCBI Taxonomy" id="2820289"/>
    <lineage>
        <taxon>Bacteria</taxon>
        <taxon>Bacillati</taxon>
        <taxon>Actinomycetota</taxon>
        <taxon>Actinomycetes</taxon>
        <taxon>Micrococcales</taxon>
        <taxon>Microbacteriaceae</taxon>
        <taxon>Microbacterium</taxon>
    </lineage>
</organism>
<accession>A0A939QK87</accession>
<evidence type="ECO:0000259" key="1">
    <source>
        <dbReference type="Pfam" id="PF20408"/>
    </source>
</evidence>
<feature type="domain" description="KANL3/Tex30 alpha/beta hydrolase-like" evidence="1">
    <location>
        <begin position="1"/>
        <end position="158"/>
    </location>
</feature>
<dbReference type="InterPro" id="IPR029058">
    <property type="entry name" value="AB_hydrolase_fold"/>
</dbReference>
<evidence type="ECO:0000313" key="3">
    <source>
        <dbReference type="EMBL" id="MBO3664312.1"/>
    </source>
</evidence>
<dbReference type="Pfam" id="PF20408">
    <property type="entry name" value="Abhydrolase_11"/>
    <property type="match status" value="1"/>
</dbReference>
<gene>
    <name evidence="2" type="ORF">J5V96_02205</name>
    <name evidence="3" type="ORF">J5V96_12450</name>
</gene>
<name>A0A939QK87_9MICO</name>
<dbReference type="PANTHER" id="PTHR13136:SF11">
    <property type="entry name" value="TESTIS-EXPRESSED PROTEIN 30"/>
    <property type="match status" value="1"/>
</dbReference>
<reference evidence="2" key="1">
    <citation type="submission" date="2021-03" db="EMBL/GenBank/DDBJ databases">
        <title>Microbacterium sp. nov., a novel actinobacterium isolated from cow dung.</title>
        <authorList>
            <person name="Zhang L."/>
        </authorList>
    </citation>
    <scope>NUCLEOTIDE SEQUENCE</scope>
    <source>
        <strain evidence="2">NEAU-LLB</strain>
    </source>
</reference>